<dbReference type="PANTHER" id="PTHR30040">
    <property type="entry name" value="THIAMINE BIOSYNTHESIS LIPOPROTEIN APBE"/>
    <property type="match status" value="1"/>
</dbReference>
<dbReference type="SUPFAM" id="SSF143631">
    <property type="entry name" value="ApbE-like"/>
    <property type="match status" value="1"/>
</dbReference>
<dbReference type="Pfam" id="PF02424">
    <property type="entry name" value="ApbE"/>
    <property type="match status" value="1"/>
</dbReference>
<evidence type="ECO:0000313" key="13">
    <source>
        <dbReference type="Proteomes" id="UP000316030"/>
    </source>
</evidence>
<dbReference type="GO" id="GO:0046872">
    <property type="term" value="F:metal ion binding"/>
    <property type="evidence" value="ECO:0007669"/>
    <property type="project" value="UniProtKB-KW"/>
</dbReference>
<evidence type="ECO:0000256" key="8">
    <source>
        <dbReference type="ARBA" id="ARBA00022842"/>
    </source>
</evidence>
<keyword evidence="4" id="KW-0285">Flavoprotein</keyword>
<dbReference type="PROSITE" id="PS51318">
    <property type="entry name" value="TAT"/>
    <property type="match status" value="1"/>
</dbReference>
<dbReference type="InterPro" id="IPR006311">
    <property type="entry name" value="TAT_signal"/>
</dbReference>
<dbReference type="OrthoDB" id="9778595at2"/>
<gene>
    <name evidence="12" type="ORF">SAMN06265173_13210</name>
</gene>
<keyword evidence="7" id="KW-0274">FAD</keyword>
<evidence type="ECO:0000256" key="5">
    <source>
        <dbReference type="ARBA" id="ARBA00022679"/>
    </source>
</evidence>
<dbReference type="AlphaFoldDB" id="A0A521FJF1"/>
<feature type="signal peptide" evidence="11">
    <location>
        <begin position="1"/>
        <end position="26"/>
    </location>
</feature>
<evidence type="ECO:0000256" key="11">
    <source>
        <dbReference type="SAM" id="SignalP"/>
    </source>
</evidence>
<dbReference type="InterPro" id="IPR003374">
    <property type="entry name" value="ApbE-like_sf"/>
</dbReference>
<keyword evidence="12" id="KW-0449">Lipoprotein</keyword>
<dbReference type="RefSeq" id="WP_142494574.1">
    <property type="nucleotide sequence ID" value="NZ_FXTO01000032.1"/>
</dbReference>
<evidence type="ECO:0000256" key="2">
    <source>
        <dbReference type="ARBA" id="ARBA00011955"/>
    </source>
</evidence>
<dbReference type="EC" id="2.7.1.180" evidence="2"/>
<evidence type="ECO:0000256" key="9">
    <source>
        <dbReference type="ARBA" id="ARBA00031306"/>
    </source>
</evidence>
<evidence type="ECO:0000256" key="1">
    <source>
        <dbReference type="ARBA" id="ARBA00001946"/>
    </source>
</evidence>
<comment type="cofactor">
    <cofactor evidence="1">
        <name>Mg(2+)</name>
        <dbReference type="ChEBI" id="CHEBI:18420"/>
    </cofactor>
</comment>
<dbReference type="Gene3D" id="3.10.520.10">
    <property type="entry name" value="ApbE-like domains"/>
    <property type="match status" value="1"/>
</dbReference>
<keyword evidence="8" id="KW-0460">Magnesium</keyword>
<accession>A0A521FJF1</accession>
<comment type="catalytic activity">
    <reaction evidence="10">
        <text>L-threonyl-[protein] + FAD = FMN-L-threonyl-[protein] + AMP + H(+)</text>
        <dbReference type="Rhea" id="RHEA:36847"/>
        <dbReference type="Rhea" id="RHEA-COMP:11060"/>
        <dbReference type="Rhea" id="RHEA-COMP:11061"/>
        <dbReference type="ChEBI" id="CHEBI:15378"/>
        <dbReference type="ChEBI" id="CHEBI:30013"/>
        <dbReference type="ChEBI" id="CHEBI:57692"/>
        <dbReference type="ChEBI" id="CHEBI:74257"/>
        <dbReference type="ChEBI" id="CHEBI:456215"/>
        <dbReference type="EC" id="2.7.1.180"/>
    </reaction>
</comment>
<keyword evidence="5" id="KW-0808">Transferase</keyword>
<evidence type="ECO:0000256" key="6">
    <source>
        <dbReference type="ARBA" id="ARBA00022723"/>
    </source>
</evidence>
<dbReference type="InterPro" id="IPR024932">
    <property type="entry name" value="ApbE"/>
</dbReference>
<proteinExistence type="predicted"/>
<feature type="chain" id="PRO_5039895882" description="FAD:protein FMN transferase" evidence="11">
    <location>
        <begin position="27"/>
        <end position="298"/>
    </location>
</feature>
<keyword evidence="13" id="KW-1185">Reference proteome</keyword>
<dbReference type="Proteomes" id="UP000316030">
    <property type="component" value="Unassembled WGS sequence"/>
</dbReference>
<reference evidence="12 13" key="1">
    <citation type="submission" date="2017-05" db="EMBL/GenBank/DDBJ databases">
        <authorList>
            <person name="Varghese N."/>
            <person name="Submissions S."/>
        </authorList>
    </citation>
    <scope>NUCLEOTIDE SEQUENCE [LARGE SCALE GENOMIC DNA]</scope>
    <source>
        <strain evidence="12 13">DSM 29506</strain>
    </source>
</reference>
<evidence type="ECO:0000256" key="7">
    <source>
        <dbReference type="ARBA" id="ARBA00022827"/>
    </source>
</evidence>
<name>A0A521FJF1_9RHOB</name>
<dbReference type="PANTHER" id="PTHR30040:SF2">
    <property type="entry name" value="FAD:PROTEIN FMN TRANSFERASE"/>
    <property type="match status" value="1"/>
</dbReference>
<evidence type="ECO:0000256" key="4">
    <source>
        <dbReference type="ARBA" id="ARBA00022630"/>
    </source>
</evidence>
<sequence length="298" mass="31785">MTPRPTLTRRRFLVISAAALALPARAEPIRWQGTALGADATLTLHAPAPLAHQAIAIVQQELIRAEAQFSLYKPGSALSQLNATGRLDHPDPDFVALLRQVDAVHTTTSGAFDPTVQPLWQALASGADPATVRHLIGWNRVRVTDTQIRLAPGQSLTLNGIAQGFVTDRIATRLRGLGLTRVLVNIGEFAAIGGPFRMGVTDPRHGQVHTQILQNRAIATSAPAATLLRGHPHILNPQDSENNTDWSSVTVTAPHAGLADALSTAFCLMSPQNIRATLPHHPQTSALLATDSGTLLQI</sequence>
<evidence type="ECO:0000256" key="3">
    <source>
        <dbReference type="ARBA" id="ARBA00016337"/>
    </source>
</evidence>
<organism evidence="12 13">
    <name type="scientific">Thalassovita litoralis</name>
    <dbReference type="NCBI Taxonomy" id="1010611"/>
    <lineage>
        <taxon>Bacteria</taxon>
        <taxon>Pseudomonadati</taxon>
        <taxon>Pseudomonadota</taxon>
        <taxon>Alphaproteobacteria</taxon>
        <taxon>Rhodobacterales</taxon>
        <taxon>Roseobacteraceae</taxon>
        <taxon>Thalassovita</taxon>
    </lineage>
</organism>
<keyword evidence="11" id="KW-0732">Signal</keyword>
<dbReference type="EMBL" id="FXTO01000032">
    <property type="protein sequence ID" value="SMO96352.1"/>
    <property type="molecule type" value="Genomic_DNA"/>
</dbReference>
<protein>
    <recommendedName>
        <fullName evidence="3">FAD:protein FMN transferase</fullName>
        <ecNumber evidence="2">2.7.1.180</ecNumber>
    </recommendedName>
    <alternativeName>
        <fullName evidence="9">Flavin transferase</fullName>
    </alternativeName>
</protein>
<keyword evidence="6" id="KW-0479">Metal-binding</keyword>
<evidence type="ECO:0000256" key="10">
    <source>
        <dbReference type="ARBA" id="ARBA00048540"/>
    </source>
</evidence>
<evidence type="ECO:0000313" key="12">
    <source>
        <dbReference type="EMBL" id="SMO96352.1"/>
    </source>
</evidence>
<dbReference type="GO" id="GO:0016740">
    <property type="term" value="F:transferase activity"/>
    <property type="evidence" value="ECO:0007669"/>
    <property type="project" value="UniProtKB-KW"/>
</dbReference>